<dbReference type="RefSeq" id="WP_182838604.1">
    <property type="nucleotide sequence ID" value="NZ_BAAABQ010000051.1"/>
</dbReference>
<organism evidence="1 2">
    <name type="scientific">Kutzneria viridogrisea</name>
    <dbReference type="NCBI Taxonomy" id="47990"/>
    <lineage>
        <taxon>Bacteria</taxon>
        <taxon>Bacillati</taxon>
        <taxon>Actinomycetota</taxon>
        <taxon>Actinomycetes</taxon>
        <taxon>Pseudonocardiales</taxon>
        <taxon>Pseudonocardiaceae</taxon>
        <taxon>Kutzneria</taxon>
    </lineage>
</organism>
<evidence type="ECO:0000313" key="2">
    <source>
        <dbReference type="Proteomes" id="UP000517916"/>
    </source>
</evidence>
<gene>
    <name evidence="1" type="ORF">BC739_004112</name>
</gene>
<sequence>MRPFAITTSQGQREWAAVIKEMEDSLALRKHKPGSLTRQWRYLHERSGGSICGLSDLIRESAVEAILSGMEAITRNLMDTIEISELAQQTYRRHQHRRSAAKVKAATAS</sequence>
<accession>A0ABR6BJ61</accession>
<reference evidence="1 2" key="1">
    <citation type="submission" date="2020-08" db="EMBL/GenBank/DDBJ databases">
        <title>Genomic Encyclopedia of Archaeal and Bacterial Type Strains, Phase II (KMG-II): from individual species to whole genera.</title>
        <authorList>
            <person name="Goeker M."/>
        </authorList>
    </citation>
    <scope>NUCLEOTIDE SEQUENCE [LARGE SCALE GENOMIC DNA]</scope>
    <source>
        <strain evidence="1 2">DSM 43850</strain>
    </source>
</reference>
<dbReference type="Proteomes" id="UP000517916">
    <property type="component" value="Unassembled WGS sequence"/>
</dbReference>
<name>A0ABR6BJ61_9PSEU</name>
<evidence type="ECO:0008006" key="3">
    <source>
        <dbReference type="Google" id="ProtNLM"/>
    </source>
</evidence>
<comment type="caution">
    <text evidence="1">The sequence shown here is derived from an EMBL/GenBank/DDBJ whole genome shotgun (WGS) entry which is preliminary data.</text>
</comment>
<protein>
    <recommendedName>
        <fullName evidence="3">TniB protein</fullName>
    </recommendedName>
</protein>
<evidence type="ECO:0000313" key="1">
    <source>
        <dbReference type="EMBL" id="MBA8926906.1"/>
    </source>
</evidence>
<keyword evidence="2" id="KW-1185">Reference proteome</keyword>
<proteinExistence type="predicted"/>
<dbReference type="EMBL" id="JACJID010000003">
    <property type="protein sequence ID" value="MBA8926906.1"/>
    <property type="molecule type" value="Genomic_DNA"/>
</dbReference>